<evidence type="ECO:0000256" key="7">
    <source>
        <dbReference type="SAM" id="MobiDB-lite"/>
    </source>
</evidence>
<dbReference type="PANTHER" id="PTHR11078">
    <property type="entry name" value="N UTILIZATION SUBSTANCE PROTEIN B-RELATED"/>
    <property type="match status" value="1"/>
</dbReference>
<keyword evidence="3 6" id="KW-0694">RNA-binding</keyword>
<evidence type="ECO:0000256" key="2">
    <source>
        <dbReference type="ARBA" id="ARBA00022814"/>
    </source>
</evidence>
<feature type="compositionally biased region" description="Basic and acidic residues" evidence="7">
    <location>
        <begin position="153"/>
        <end position="165"/>
    </location>
</feature>
<dbReference type="GO" id="GO:0003723">
    <property type="term" value="F:RNA binding"/>
    <property type="evidence" value="ECO:0007669"/>
    <property type="project" value="UniProtKB-UniRule"/>
</dbReference>
<dbReference type="OrthoDB" id="9797817at2"/>
<dbReference type="HAMAP" id="MF_00073">
    <property type="entry name" value="NusB"/>
    <property type="match status" value="1"/>
</dbReference>
<dbReference type="GO" id="GO:0031564">
    <property type="term" value="P:transcription antitermination"/>
    <property type="evidence" value="ECO:0007669"/>
    <property type="project" value="UniProtKB-KW"/>
</dbReference>
<dbReference type="InterPro" id="IPR035926">
    <property type="entry name" value="NusB-like_sf"/>
</dbReference>
<feature type="region of interest" description="Disordered" evidence="7">
    <location>
        <begin position="149"/>
        <end position="266"/>
    </location>
</feature>
<dbReference type="GO" id="GO:0006353">
    <property type="term" value="P:DNA-templated transcription termination"/>
    <property type="evidence" value="ECO:0007669"/>
    <property type="project" value="UniProtKB-UniRule"/>
</dbReference>
<evidence type="ECO:0000313" key="10">
    <source>
        <dbReference type="Proteomes" id="UP000276254"/>
    </source>
</evidence>
<evidence type="ECO:0000259" key="8">
    <source>
        <dbReference type="Pfam" id="PF01029"/>
    </source>
</evidence>
<reference evidence="9 10" key="1">
    <citation type="submission" date="2018-09" db="EMBL/GenBank/DDBJ databases">
        <title>Sphingomonas peninsula sp. nov., isolated from fildes peninsula, Antarctic soil.</title>
        <authorList>
            <person name="Yingchao G."/>
        </authorList>
    </citation>
    <scope>NUCLEOTIDE SEQUENCE [LARGE SCALE GENOMIC DNA]</scope>
    <source>
        <strain evidence="9 10">YZ-8</strain>
    </source>
</reference>
<comment type="similarity">
    <text evidence="1 6">Belongs to the NusB family.</text>
</comment>
<dbReference type="AlphaFoldDB" id="A0A494TKY5"/>
<dbReference type="PANTHER" id="PTHR11078:SF3">
    <property type="entry name" value="ANTITERMINATION NUSB DOMAIN-CONTAINING PROTEIN"/>
    <property type="match status" value="1"/>
</dbReference>
<dbReference type="EMBL" id="CP032829">
    <property type="protein sequence ID" value="AYJ86486.1"/>
    <property type="molecule type" value="Genomic_DNA"/>
</dbReference>
<dbReference type="InterPro" id="IPR011605">
    <property type="entry name" value="NusB_fam"/>
</dbReference>
<keyword evidence="5 6" id="KW-0804">Transcription</keyword>
<feature type="compositionally biased region" description="Basic and acidic residues" evidence="7">
    <location>
        <begin position="207"/>
        <end position="228"/>
    </location>
</feature>
<name>A0A494TKY5_SPHPE</name>
<proteinExistence type="inferred from homology"/>
<evidence type="ECO:0000313" key="9">
    <source>
        <dbReference type="EMBL" id="AYJ86486.1"/>
    </source>
</evidence>
<keyword evidence="4 6" id="KW-0805">Transcription regulation</keyword>
<evidence type="ECO:0000256" key="3">
    <source>
        <dbReference type="ARBA" id="ARBA00022884"/>
    </source>
</evidence>
<sequence length="266" mass="29308">MKIRSKSRSASRLAAVQALYQLEMEQTPLIKLLHEFHQHRLGATIGDDEYNEAEFDFFDDLVKGVDARRGEIDGHITALLASGWTMDRLDRPMRAILRAGTYELLARNDVPVKSVINEYVDVADAFYAKREKGFVNGLLDGMAKRVRPTINPRVEHPDTPDRSNGEEETAMADTQIIPEKDMERASVAPGEETPVTHPDQSAGQDTDIARRLKRDPSDPDAKLDRGLDESMDASDPPAAVAPGDSGDPLPSSGFDAAAEEALQRSK</sequence>
<dbReference type="Pfam" id="PF01029">
    <property type="entry name" value="NusB"/>
    <property type="match status" value="1"/>
</dbReference>
<dbReference type="Gene3D" id="1.10.940.10">
    <property type="entry name" value="NusB-like"/>
    <property type="match status" value="1"/>
</dbReference>
<evidence type="ECO:0000256" key="6">
    <source>
        <dbReference type="HAMAP-Rule" id="MF_00073"/>
    </source>
</evidence>
<gene>
    <name evidence="6 9" type="primary">nusB</name>
    <name evidence="9" type="ORF">D3Y57_11555</name>
</gene>
<dbReference type="SUPFAM" id="SSF48013">
    <property type="entry name" value="NusB-like"/>
    <property type="match status" value="1"/>
</dbReference>
<dbReference type="KEGG" id="spha:D3Y57_11555"/>
<keyword evidence="2 6" id="KW-0889">Transcription antitermination</keyword>
<organism evidence="9 10">
    <name type="scientific">Sphingomonas paeninsulae</name>
    <dbReference type="NCBI Taxonomy" id="2319844"/>
    <lineage>
        <taxon>Bacteria</taxon>
        <taxon>Pseudomonadati</taxon>
        <taxon>Pseudomonadota</taxon>
        <taxon>Alphaproteobacteria</taxon>
        <taxon>Sphingomonadales</taxon>
        <taxon>Sphingomonadaceae</taxon>
        <taxon>Sphingomonas</taxon>
    </lineage>
</organism>
<protein>
    <recommendedName>
        <fullName evidence="6">Transcription antitermination protein NusB</fullName>
    </recommendedName>
    <alternativeName>
        <fullName evidence="6">Antitermination factor NusB</fullName>
    </alternativeName>
</protein>
<evidence type="ECO:0000256" key="1">
    <source>
        <dbReference type="ARBA" id="ARBA00005952"/>
    </source>
</evidence>
<feature type="domain" description="NusB/RsmB/TIM44" evidence="8">
    <location>
        <begin position="10"/>
        <end position="144"/>
    </location>
</feature>
<keyword evidence="10" id="KW-1185">Reference proteome</keyword>
<dbReference type="Proteomes" id="UP000276254">
    <property type="component" value="Chromosome"/>
</dbReference>
<accession>A0A494TKY5</accession>
<dbReference type="NCBIfam" id="TIGR01951">
    <property type="entry name" value="nusB"/>
    <property type="match status" value="1"/>
</dbReference>
<evidence type="ECO:0000256" key="5">
    <source>
        <dbReference type="ARBA" id="ARBA00023163"/>
    </source>
</evidence>
<comment type="function">
    <text evidence="6">Involved in transcription antitermination. Required for transcription of ribosomal RNA (rRNA) genes. Binds specifically to the boxA antiterminator sequence of the ribosomal RNA (rrn) operons.</text>
</comment>
<dbReference type="GO" id="GO:0005829">
    <property type="term" value="C:cytosol"/>
    <property type="evidence" value="ECO:0007669"/>
    <property type="project" value="TreeGrafter"/>
</dbReference>
<dbReference type="InterPro" id="IPR006027">
    <property type="entry name" value="NusB_RsmB_TIM44"/>
</dbReference>
<evidence type="ECO:0000256" key="4">
    <source>
        <dbReference type="ARBA" id="ARBA00023015"/>
    </source>
</evidence>